<dbReference type="Gene3D" id="3.40.50.720">
    <property type="entry name" value="NAD(P)-binding Rossmann-like Domain"/>
    <property type="match status" value="1"/>
</dbReference>
<dbReference type="CDD" id="cd05288">
    <property type="entry name" value="PGDH"/>
    <property type="match status" value="1"/>
</dbReference>
<evidence type="ECO:0000256" key="1">
    <source>
        <dbReference type="ARBA" id="ARBA00023002"/>
    </source>
</evidence>
<keyword evidence="1" id="KW-0560">Oxidoreductase</keyword>
<proteinExistence type="predicted"/>
<dbReference type="SMART" id="SM00829">
    <property type="entry name" value="PKS_ER"/>
    <property type="match status" value="1"/>
</dbReference>
<dbReference type="Pfam" id="PF00107">
    <property type="entry name" value="ADH_zinc_N"/>
    <property type="match status" value="1"/>
</dbReference>
<protein>
    <recommendedName>
        <fullName evidence="2">Enoyl reductase (ER) domain-containing protein</fullName>
    </recommendedName>
</protein>
<dbReference type="GO" id="GO:0016628">
    <property type="term" value="F:oxidoreductase activity, acting on the CH-CH group of donors, NAD or NADP as acceptor"/>
    <property type="evidence" value="ECO:0007669"/>
    <property type="project" value="InterPro"/>
</dbReference>
<dbReference type="InterPro" id="IPR045010">
    <property type="entry name" value="MDR_fam"/>
</dbReference>
<dbReference type="Gene3D" id="3.90.180.10">
    <property type="entry name" value="Medium-chain alcohol dehydrogenases, catalytic domain"/>
    <property type="match status" value="1"/>
</dbReference>
<gene>
    <name evidence="3" type="ORF">PLEOSDRAFT_1113387</name>
</gene>
<organism evidence="3 4">
    <name type="scientific">Pleurotus ostreatus (strain PC15)</name>
    <name type="common">Oyster mushroom</name>
    <dbReference type="NCBI Taxonomy" id="1137138"/>
    <lineage>
        <taxon>Eukaryota</taxon>
        <taxon>Fungi</taxon>
        <taxon>Dikarya</taxon>
        <taxon>Basidiomycota</taxon>
        <taxon>Agaricomycotina</taxon>
        <taxon>Agaricomycetes</taxon>
        <taxon>Agaricomycetidae</taxon>
        <taxon>Agaricales</taxon>
        <taxon>Pleurotineae</taxon>
        <taxon>Pleurotaceae</taxon>
        <taxon>Pleurotus</taxon>
    </lineage>
</organism>
<accession>A0A067NBT2</accession>
<dbReference type="OrthoDB" id="809632at2759"/>
<dbReference type="InterPro" id="IPR011032">
    <property type="entry name" value="GroES-like_sf"/>
</dbReference>
<dbReference type="InParanoid" id="A0A067NBT2"/>
<dbReference type="InterPro" id="IPR013149">
    <property type="entry name" value="ADH-like_C"/>
</dbReference>
<evidence type="ECO:0000259" key="2">
    <source>
        <dbReference type="SMART" id="SM00829"/>
    </source>
</evidence>
<dbReference type="InterPro" id="IPR036291">
    <property type="entry name" value="NAD(P)-bd_dom_sf"/>
</dbReference>
<dbReference type="HOGENOM" id="CLU_026673_29_1_1"/>
<dbReference type="SUPFAM" id="SSF51735">
    <property type="entry name" value="NAD(P)-binding Rossmann-fold domains"/>
    <property type="match status" value="1"/>
</dbReference>
<dbReference type="SUPFAM" id="SSF50129">
    <property type="entry name" value="GroES-like"/>
    <property type="match status" value="1"/>
</dbReference>
<dbReference type="FunFam" id="3.40.50.720:FF:000121">
    <property type="entry name" value="Prostaglandin reductase 2"/>
    <property type="match status" value="1"/>
</dbReference>
<reference evidence="4" key="1">
    <citation type="journal article" date="2014" name="Proc. Natl. Acad. Sci. U.S.A.">
        <title>Extensive sampling of basidiomycete genomes demonstrates inadequacy of the white-rot/brown-rot paradigm for wood decay fungi.</title>
        <authorList>
            <person name="Riley R."/>
            <person name="Salamov A.A."/>
            <person name="Brown D.W."/>
            <person name="Nagy L.G."/>
            <person name="Floudas D."/>
            <person name="Held B.W."/>
            <person name="Levasseur A."/>
            <person name="Lombard V."/>
            <person name="Morin E."/>
            <person name="Otillar R."/>
            <person name="Lindquist E.A."/>
            <person name="Sun H."/>
            <person name="LaButti K.M."/>
            <person name="Schmutz J."/>
            <person name="Jabbour D."/>
            <person name="Luo H."/>
            <person name="Baker S.E."/>
            <person name="Pisabarro A.G."/>
            <person name="Walton J.D."/>
            <person name="Blanchette R.A."/>
            <person name="Henrissat B."/>
            <person name="Martin F."/>
            <person name="Cullen D."/>
            <person name="Hibbett D.S."/>
            <person name="Grigoriev I.V."/>
        </authorList>
    </citation>
    <scope>NUCLEOTIDE SEQUENCE [LARGE SCALE GENOMIC DNA]</scope>
    <source>
        <strain evidence="4">PC15</strain>
    </source>
</reference>
<dbReference type="InterPro" id="IPR041694">
    <property type="entry name" value="ADH_N_2"/>
</dbReference>
<sequence length="344" mass="37441">MAPVKNGRHLFNEIPVGYPVPGKTTVYDDSQTIDLDTVQLNGGILVKALSFSIDPYMRGLMRPASAKSYSPPYTIGEPLGNHGVGVVLRSENSSFKPGDHVWAYFPFQEYIVQTDVTNVRVLENKENLPWSTYVGAAGMPGQTSYLGWKACSKAKKGETVFVTTGAGPVGSIVAQLAKLDGLKVIASAGSDEKVEFMKKIGVDVAFNYKTTDTVKVLEEHGPIDIYWDNVGGSTLEAALDAANTFARFIECGMISQYNQASPYGVKNLMNIIAKRLSIHGFLIFDHMTPENAKEFYDTVPAMIAKGDIVFLEDKKYGLEKVGEAILDVQSGKNHGKSVIVVAEE</sequence>
<evidence type="ECO:0000313" key="4">
    <source>
        <dbReference type="Proteomes" id="UP000027073"/>
    </source>
</evidence>
<name>A0A067NBT2_PLEO1</name>
<dbReference type="PANTHER" id="PTHR43205:SF7">
    <property type="entry name" value="PROSTAGLANDIN REDUCTASE 1"/>
    <property type="match status" value="1"/>
</dbReference>
<dbReference type="EMBL" id="KL198010">
    <property type="protein sequence ID" value="KDQ25299.1"/>
    <property type="molecule type" value="Genomic_DNA"/>
</dbReference>
<dbReference type="Proteomes" id="UP000027073">
    <property type="component" value="Unassembled WGS sequence"/>
</dbReference>
<dbReference type="VEuPathDB" id="FungiDB:PLEOSDRAFT_1113387"/>
<dbReference type="PANTHER" id="PTHR43205">
    <property type="entry name" value="PROSTAGLANDIN REDUCTASE"/>
    <property type="match status" value="1"/>
</dbReference>
<dbReference type="Pfam" id="PF16884">
    <property type="entry name" value="ADH_N_2"/>
    <property type="match status" value="1"/>
</dbReference>
<feature type="domain" description="Enoyl reductase (ER)" evidence="2">
    <location>
        <begin position="25"/>
        <end position="339"/>
    </location>
</feature>
<dbReference type="InterPro" id="IPR020843">
    <property type="entry name" value="ER"/>
</dbReference>
<dbReference type="AlphaFoldDB" id="A0A067NBT2"/>
<dbReference type="FunCoup" id="A0A067NBT2">
    <property type="interactions" value="69"/>
</dbReference>
<evidence type="ECO:0000313" key="3">
    <source>
        <dbReference type="EMBL" id="KDQ25299.1"/>
    </source>
</evidence>